<sequence length="248" mass="27999">LSRFNISCIPNCDASVSNHILSVRCMKKIRKNGGKFSISISPLITSLNSNLECSEVEIVCNNRDPCSYCQMPYGTSPLTEVLDMANAGSVIVESEDTLQLANCLIRLNYPLEVISQQKLRQLLQKQKGLLGNTNILRIRTLVLKCLILNGPTMEMREDLLELTDLVKTVWGPNFRELLPIYAKLMYTSLRLDEPILAIFFEKEISAKYGTSKGDKFMEIYVCLWLHDILFMTKEASSCLTPYILSTTA</sequence>
<name>A0A8X6JW02_TRICU</name>
<comment type="caution">
    <text evidence="1">The sequence shown here is derived from an EMBL/GenBank/DDBJ whole genome shotgun (WGS) entry which is preliminary data.</text>
</comment>
<organism evidence="1 2">
    <name type="scientific">Trichonephila clavata</name>
    <name type="common">Joro spider</name>
    <name type="synonym">Nephila clavata</name>
    <dbReference type="NCBI Taxonomy" id="2740835"/>
    <lineage>
        <taxon>Eukaryota</taxon>
        <taxon>Metazoa</taxon>
        <taxon>Ecdysozoa</taxon>
        <taxon>Arthropoda</taxon>
        <taxon>Chelicerata</taxon>
        <taxon>Arachnida</taxon>
        <taxon>Araneae</taxon>
        <taxon>Araneomorphae</taxon>
        <taxon>Entelegynae</taxon>
        <taxon>Araneoidea</taxon>
        <taxon>Nephilidae</taxon>
        <taxon>Trichonephila</taxon>
    </lineage>
</organism>
<dbReference type="Proteomes" id="UP000887116">
    <property type="component" value="Unassembled WGS sequence"/>
</dbReference>
<accession>A0A8X6JW02</accession>
<proteinExistence type="predicted"/>
<dbReference type="OrthoDB" id="6436275at2759"/>
<feature type="non-terminal residue" evidence="1">
    <location>
        <position position="1"/>
    </location>
</feature>
<dbReference type="AlphaFoldDB" id="A0A8X6JW02"/>
<evidence type="ECO:0000313" key="2">
    <source>
        <dbReference type="Proteomes" id="UP000887116"/>
    </source>
</evidence>
<keyword evidence="2" id="KW-1185">Reference proteome</keyword>
<reference evidence="1" key="1">
    <citation type="submission" date="2020-07" db="EMBL/GenBank/DDBJ databases">
        <title>Multicomponent nature underlies the extraordinary mechanical properties of spider dragline silk.</title>
        <authorList>
            <person name="Kono N."/>
            <person name="Nakamura H."/>
            <person name="Mori M."/>
            <person name="Yoshida Y."/>
            <person name="Ohtoshi R."/>
            <person name="Malay A.D."/>
            <person name="Moran D.A.P."/>
            <person name="Tomita M."/>
            <person name="Numata K."/>
            <person name="Arakawa K."/>
        </authorList>
    </citation>
    <scope>NUCLEOTIDE SEQUENCE</scope>
</reference>
<gene>
    <name evidence="1" type="primary">X975_20241</name>
    <name evidence="1" type="ORF">TNCT_405751</name>
</gene>
<protein>
    <submittedName>
        <fullName evidence="1">SET and MYND domain-containing protein 3</fullName>
    </submittedName>
</protein>
<evidence type="ECO:0000313" key="1">
    <source>
        <dbReference type="EMBL" id="GFR20211.1"/>
    </source>
</evidence>
<dbReference type="EMBL" id="BMAO01008025">
    <property type="protein sequence ID" value="GFR20211.1"/>
    <property type="molecule type" value="Genomic_DNA"/>
</dbReference>